<keyword evidence="1" id="KW-0677">Repeat</keyword>
<dbReference type="SMART" id="SM00227">
    <property type="entry name" value="NEBU"/>
    <property type="match status" value="79"/>
</dbReference>
<dbReference type="PANTHER" id="PTHR11039">
    <property type="entry name" value="NEBULIN"/>
    <property type="match status" value="1"/>
</dbReference>
<gene>
    <name evidence="4" type="ORF">D623_10035517</name>
</gene>
<evidence type="ECO:0000313" key="4">
    <source>
        <dbReference type="EMBL" id="EPQ03400.1"/>
    </source>
</evidence>
<dbReference type="PROSITE" id="PS51216">
    <property type="entry name" value="NEBULIN"/>
    <property type="match status" value="59"/>
</dbReference>
<evidence type="ECO:0000256" key="2">
    <source>
        <dbReference type="ARBA" id="ARBA00023203"/>
    </source>
</evidence>
<dbReference type="InterPro" id="IPR013998">
    <property type="entry name" value="Nebulin-like"/>
</dbReference>
<dbReference type="Pfam" id="PF00880">
    <property type="entry name" value="Nebulin"/>
    <property type="match status" value="49"/>
</dbReference>
<dbReference type="InterPro" id="IPR000900">
    <property type="entry name" value="Nebulin_repeat"/>
</dbReference>
<dbReference type="Proteomes" id="UP000052978">
    <property type="component" value="Unassembled WGS sequence"/>
</dbReference>
<keyword evidence="5" id="KW-1185">Reference proteome</keyword>
<dbReference type="GO" id="GO:0071691">
    <property type="term" value="P:cardiac muscle thin filament assembly"/>
    <property type="evidence" value="ECO:0007669"/>
    <property type="project" value="TreeGrafter"/>
</dbReference>
<reference evidence="4 5" key="1">
    <citation type="journal article" date="2013" name="Nat. Commun.">
        <title>Genome analysis reveals insights into physiology and longevity of the Brandt's bat Myotis brandtii.</title>
        <authorList>
            <person name="Seim I."/>
            <person name="Fang X."/>
            <person name="Xiong Z."/>
            <person name="Lobanov A.V."/>
            <person name="Huang Z."/>
            <person name="Ma S."/>
            <person name="Feng Y."/>
            <person name="Turanov A.A."/>
            <person name="Zhu Y."/>
            <person name="Lenz T.L."/>
            <person name="Gerashchenko M.V."/>
            <person name="Fan D."/>
            <person name="Hee Yim S."/>
            <person name="Yao X."/>
            <person name="Jordan D."/>
            <person name="Xiong Y."/>
            <person name="Ma Y."/>
            <person name="Lyapunov A.N."/>
            <person name="Chen G."/>
            <person name="Kulakova O.I."/>
            <person name="Sun Y."/>
            <person name="Lee S.G."/>
            <person name="Bronson R.T."/>
            <person name="Moskalev A.A."/>
            <person name="Sunyaev S.R."/>
            <person name="Zhang G."/>
            <person name="Krogh A."/>
            <person name="Wang J."/>
            <person name="Gladyshev V.N."/>
        </authorList>
    </citation>
    <scope>NUCLEOTIDE SEQUENCE [LARGE SCALE GENOMIC DNA]</scope>
</reference>
<keyword evidence="2" id="KW-0009">Actin-binding</keyword>
<dbReference type="GO" id="GO:0051015">
    <property type="term" value="F:actin filament binding"/>
    <property type="evidence" value="ECO:0007669"/>
    <property type="project" value="InterPro"/>
</dbReference>
<name>S7MJB2_MYOBR</name>
<proteinExistence type="predicted"/>
<dbReference type="EMBL" id="KE161360">
    <property type="protein sequence ID" value="EPQ03400.1"/>
    <property type="molecule type" value="Genomic_DNA"/>
</dbReference>
<accession>S7MJB2</accession>
<dbReference type="eggNOG" id="KOG1702">
    <property type="taxonomic scope" value="Eukaryota"/>
</dbReference>
<dbReference type="GO" id="GO:0030018">
    <property type="term" value="C:Z disc"/>
    <property type="evidence" value="ECO:0007669"/>
    <property type="project" value="InterPro"/>
</dbReference>
<organism evidence="4 5">
    <name type="scientific">Myotis brandtii</name>
    <name type="common">Brandt's bat</name>
    <dbReference type="NCBI Taxonomy" id="109478"/>
    <lineage>
        <taxon>Eukaryota</taxon>
        <taxon>Metazoa</taxon>
        <taxon>Chordata</taxon>
        <taxon>Craniata</taxon>
        <taxon>Vertebrata</taxon>
        <taxon>Euteleostomi</taxon>
        <taxon>Mammalia</taxon>
        <taxon>Eutheria</taxon>
        <taxon>Laurasiatheria</taxon>
        <taxon>Chiroptera</taxon>
        <taxon>Yangochiroptera</taxon>
        <taxon>Vespertilionidae</taxon>
        <taxon>Myotis</taxon>
    </lineage>
</organism>
<sequence length="2985" mass="345674">MADDEEYEEVVEYYTEETVYEEVPGEYYTEETVYEEVPGETITEIYETTTTKTISDYEQSQPSKPGLAQPEAAKPAERKKVIRKKVDSSKFMTPYIAHSRKMQDLFSINKYKENYEKGKGQPSTSTTDTPELRRIKKVQDQLSEVKYRMDGDIAKTICHVDEKAKDIEHAKKVSQQVSKVLYKQNWEDNKDKYLLPPDAPELVHAIKNTALFSKKLYTEEWDADKSLFYPYHDSPELRRVAQAQKALSDIAYKKGHIEQQTHFTSLADPPDIIFAKKVNDQASKLKYKQDYENKVKGKWSETPCFEIAAARTNADNFSTRKYHESFENMKDQIYFMQTETPEYKVNKQAGVAASKVKYKENYEKDKGKADYNVLPASENPLLRQMMAAGNTLSDKRYKENYEKTKAKSINYCETPKFQLDAVLQKFSSDTKYKDSYLKNILGHYVGSYEDPYYAHCMKVTAQNSDKNYRAEYEEDRGKGFFPQTITQEYETMKKLDQCKDHTYKVHPDKTKFTQVTDSPVQLQAQINAKQLSDNVYKHDWEKTKAKKFDIKVDAIPLLAAKANSKNASEVMYKKDYEKNRGKMIGALSINDDPKMLHSLKTAKMQSDRLYKENYEKTKAKSMNYCETPKYQLDTLLKTFSEVRKAVPTSGAKYKDKYVQNILGHYIGSFEDPYQSHCMKVSAQNSEKNYKAEYEEDKGKCYFPQTITQEYEAIKKLDQCKDHDWEKTKAKKFDIKVDAIPLLAAKANSKNASEVMYKKDYEKNRGKMIGALSINDDPKMLHSLKTAKMQSDREYHKDYEKSKTIYTTPLDMLQVTQAKKAQAIASDMDYKHVLHSYSYPPDSINLDLAKKAYALQSDVEYKADYNSWMKGCGWVPYGSLEMEKAKRASDILNEKKYRQHPDTFKFTSIEDAPITVQSKINQAQRSDIAYKAKGEKTLHKYSLPADLPQFIQAKVNAYNISENIYKADLKDMSKKGYDLRTDAIPIKAAKAARQAASDVQYKKDYEKAKGKMVGFQSLQDDPKLVHYMNVAKIQSDRVYKNDYEKTKTKFNIPHDMFNVVAAKKAQDIVSNTNYKHPLHHYTYLPDAMDLELSKNMMHIQSDNAYKEDYNTWMKGIGWIPIGSLDVEKVKKAGDALSEKKYRQHPDTLKFTSIVDSPVMVQAKQNTQQVSDILYKAKGEDVKHKYTMSSDLPQFLQAKCNAYNISDVCYKRDWHDLIAKGNNVLGDAIPITAAKASRNIASDYKYKEAYEKAKGKHVGFRSLQDDPKLVHYMNVAKLQSDREYRKNYENTKTSYHTPGDMVSITAAKMAQDVVTNVNYKQPIHHYTYLPDAMSVQHTRNANQIQSENVYKDDYNTFFKGIGWIPIGSLEVEKAKKAGDALNERKYRQHPDTIKFTSVPDSMGMVLAQQNTKQLSDLNYKVEGEKLKHKYTIDPELPQFIQAKVNALNMSDAYYKADWKKTLAKGYDLRTDAIPIVAAKSSRNIASDFKYKEAHEKAKGKQIGFRSLQDDPKLVHYMNVAKMQSEREYKKGYEASKTRYHTPLDMFSVTAAKKSQEVATNTNYRQPFHNYTLLPDAMNVEHSKNAMQIQSDNLYKSDFTNWMKGIGWVPIDSLEVEKAKKAGEILSERKYRQHPEKLKFTYSMDTMEQELNKSNKLTMDKRRYIEKWNKDKTTIHIMPDTPDILLSKMNQITMSDKLYKAGWEEEKKKGYDLRPDAISIKAARASRDIASDFKYKQAYEQGKGKHIGFRSLEDDPKLVHFMQVAKMQSDREYRKGYEKSKTSFHTPVDMFSVVAAKKSQEVASNTNYRNVIHTYNMLPDAMNFELAKNMMQIQSDNQYKADFDDFMKGVGWLPLGSLEAEKNKKAMEIISEKKYRQHPDTLKYSTLMDSMNMVLAQNNAKIMNEHLYKQAWEADKTKVHIMPDIPQIILAKANAVNMSDKLYKLSMEESKKKGYDLRTDAISIKAAKASRDIASDYKYKYNYEKERGKMVGFRSLEDDPKLVHSMQVAKMQSDREYKKNYEKTKTSYHTPPNMLSVTAAKDAQANISNTNYKHLIHKYILLPDSMNIQLSKNMNHIQSDNEYKQDYNEWYKGLGWSPAGSLEVEKAKKATEYASDQKYRQHPSTFQFKKLTDSMDMVLAKQNALTMNKQLYTVDWNKDKTKIHLMPDTPDILQAKQNQTIYSQKLYKLGWEEALKKGYDLPVDAISVQLAKASRDIASDFKYKQGYRKQLGHHIGFRSLQDDPKLVLSMNVAKMQSDREYKKDFEKWKTKYTSPVDMLGVVLAKKCQALVSDVDYKNYLHQWTCLPDQNDVIQAKKVYEIQSENMYKSDLEWLRGIGWSPLGSLEAEKNKRASEIISEKKYRQPADKNKFTSIPDAMDVVLAKTNAKNRSDRLYREAWDKDKTQVHIMPDTPDIILAKANLINTSDKLYRMGYEELKKKGYDLPLDAISVKAAKASREIASEYKYKEGFRKQLGHHIGARDIKDDPKMMWSLHVAKIQSDREYKKDFEKSKTRYSSPVDMLGVVLAKKCQTLVSDVDYKNYLHQWTCLPDQNDVIHARQAYDLQSDNLYKADLQWLKGIGWLPSGSLEDEKNKRAMQILSEHVYRQHPDKFKFTSLMDSMPMVLAKNNAITMNHRLYTEAWDKDKTSIHIMPDTPEVLLAKQNKINYSEKLYKLGLEEAKKKGYDMRLDAIPIKAAKASRDIASEFKYKEGYRKQLGHHIGARDIKDDPKMMWSLHVAKIQSDREYKKDFEKSKTRYSSPVDMLGVVLAKKCQTLVSDVDYKNYLHQWTCLPDQNDVIHARQAYEIQSDNMYKSDLQWMRGIGWVPIGSLDVEKCKKATEILSDKIYRQHPDQFKFTSVTDSLEQVLAKNNAITMNKRLYTEAWDKDKTQIHIMPDTPEITLARMNKINYSESLYKLANEEAKKKGYDLRSDAIPIVAAKASRDIASDYKYKDGYRKQLGHHIGARDIKDDPKMLWSMHVAKIQNRE</sequence>
<protein>
    <submittedName>
        <fullName evidence="4">Nebulin</fullName>
    </submittedName>
</protein>
<evidence type="ECO:0000313" key="5">
    <source>
        <dbReference type="Proteomes" id="UP000052978"/>
    </source>
</evidence>
<dbReference type="PANTHER" id="PTHR11039:SF65">
    <property type="entry name" value="NEBULIN"/>
    <property type="match status" value="1"/>
</dbReference>
<evidence type="ECO:0000256" key="3">
    <source>
        <dbReference type="SAM" id="MobiDB-lite"/>
    </source>
</evidence>
<dbReference type="InterPro" id="IPR055297">
    <property type="entry name" value="NEBU/NEBL"/>
</dbReference>
<evidence type="ECO:0000256" key="1">
    <source>
        <dbReference type="ARBA" id="ARBA00022737"/>
    </source>
</evidence>
<feature type="region of interest" description="Disordered" evidence="3">
    <location>
        <begin position="53"/>
        <end position="80"/>
    </location>
</feature>
<dbReference type="PRINTS" id="PR00510">
    <property type="entry name" value="NEBULIN"/>
</dbReference>